<feature type="compositionally biased region" description="Low complexity" evidence="1">
    <location>
        <begin position="1"/>
        <end position="14"/>
    </location>
</feature>
<evidence type="ECO:0008006" key="4">
    <source>
        <dbReference type="Google" id="ProtNLM"/>
    </source>
</evidence>
<dbReference type="Proteomes" id="UP001500279">
    <property type="component" value="Unassembled WGS sequence"/>
</dbReference>
<feature type="compositionally biased region" description="Basic and acidic residues" evidence="1">
    <location>
        <begin position="65"/>
        <end position="80"/>
    </location>
</feature>
<sequence>MLAAAAPAAWAVDAKPQTGDGRIYTCTDASGRRLSSDRPIPECLSQEQRVLGRDGSQRGVVPPLRSREEQDRLEDLKKQQSQDLATQNEAVRRDRMLLTRYPDAGSHDVARQRALAPVQKLIDAAKSRLHTLEAEADGLATERAALGNRSSPDELRSRINANEGATEAQRTILQNQEAERERIVQQFDAERSRLQQLWAGAAPGAADPAAKRATP</sequence>
<gene>
    <name evidence="2" type="ORF">GCM10009107_06680</name>
</gene>
<evidence type="ECO:0000313" key="2">
    <source>
        <dbReference type="EMBL" id="GAA0742806.1"/>
    </source>
</evidence>
<protein>
    <recommendedName>
        <fullName evidence="4">DUF4124 domain-containing protein</fullName>
    </recommendedName>
</protein>
<evidence type="ECO:0000313" key="3">
    <source>
        <dbReference type="Proteomes" id="UP001500279"/>
    </source>
</evidence>
<name>A0ABN1JMD5_9BURK</name>
<reference evidence="2 3" key="1">
    <citation type="journal article" date="2019" name="Int. J. Syst. Evol. Microbiol.">
        <title>The Global Catalogue of Microorganisms (GCM) 10K type strain sequencing project: providing services to taxonomists for standard genome sequencing and annotation.</title>
        <authorList>
            <consortium name="The Broad Institute Genomics Platform"/>
            <consortium name="The Broad Institute Genome Sequencing Center for Infectious Disease"/>
            <person name="Wu L."/>
            <person name="Ma J."/>
        </authorList>
    </citation>
    <scope>NUCLEOTIDE SEQUENCE [LARGE SCALE GENOMIC DNA]</scope>
    <source>
        <strain evidence="2 3">JCM 15503</strain>
    </source>
</reference>
<accession>A0ABN1JMD5</accession>
<keyword evidence="3" id="KW-1185">Reference proteome</keyword>
<evidence type="ECO:0000256" key="1">
    <source>
        <dbReference type="SAM" id="MobiDB-lite"/>
    </source>
</evidence>
<organism evidence="2 3">
    <name type="scientific">Ideonella azotifigens</name>
    <dbReference type="NCBI Taxonomy" id="513160"/>
    <lineage>
        <taxon>Bacteria</taxon>
        <taxon>Pseudomonadati</taxon>
        <taxon>Pseudomonadota</taxon>
        <taxon>Betaproteobacteria</taxon>
        <taxon>Burkholderiales</taxon>
        <taxon>Sphaerotilaceae</taxon>
        <taxon>Ideonella</taxon>
    </lineage>
</organism>
<feature type="region of interest" description="Disordered" evidence="1">
    <location>
        <begin position="1"/>
        <end position="89"/>
    </location>
</feature>
<proteinExistence type="predicted"/>
<feature type="compositionally biased region" description="Basic and acidic residues" evidence="1">
    <location>
        <begin position="30"/>
        <end position="40"/>
    </location>
</feature>
<comment type="caution">
    <text evidence="2">The sequence shown here is derived from an EMBL/GenBank/DDBJ whole genome shotgun (WGS) entry which is preliminary data.</text>
</comment>
<dbReference type="EMBL" id="BAAAEW010000004">
    <property type="protein sequence ID" value="GAA0742806.1"/>
    <property type="molecule type" value="Genomic_DNA"/>
</dbReference>